<name>A0A9W6B3L4_9FLAO</name>
<evidence type="ECO:0000256" key="2">
    <source>
        <dbReference type="ARBA" id="ARBA00022741"/>
    </source>
</evidence>
<dbReference type="PANTHER" id="PTHR41299">
    <property type="entry name" value="THIAMINE PYROPHOSPHOKINASE"/>
    <property type="match status" value="1"/>
</dbReference>
<keyword evidence="3" id="KW-0418">Kinase</keyword>
<comment type="caution">
    <text evidence="7">The sequence shown here is derived from an EMBL/GenBank/DDBJ whole genome shotgun (WGS) entry which is preliminary data.</text>
</comment>
<dbReference type="Gene3D" id="3.40.50.10240">
    <property type="entry name" value="Thiamin pyrophosphokinase, catalytic domain"/>
    <property type="match status" value="1"/>
</dbReference>
<dbReference type="NCBIfam" id="TIGR01378">
    <property type="entry name" value="thi_PPkinase"/>
    <property type="match status" value="1"/>
</dbReference>
<dbReference type="GO" id="GO:0006772">
    <property type="term" value="P:thiamine metabolic process"/>
    <property type="evidence" value="ECO:0007669"/>
    <property type="project" value="UniProtKB-UniRule"/>
</dbReference>
<accession>A0A9W6B3L4</accession>
<dbReference type="GO" id="GO:0030975">
    <property type="term" value="F:thiamine binding"/>
    <property type="evidence" value="ECO:0007669"/>
    <property type="project" value="InterPro"/>
</dbReference>
<evidence type="ECO:0000256" key="3">
    <source>
        <dbReference type="ARBA" id="ARBA00022777"/>
    </source>
</evidence>
<dbReference type="Pfam" id="PF04263">
    <property type="entry name" value="TPK_catalytic"/>
    <property type="match status" value="1"/>
</dbReference>
<dbReference type="EC" id="2.7.6.2" evidence="5"/>
<dbReference type="GO" id="GO:0005524">
    <property type="term" value="F:ATP binding"/>
    <property type="evidence" value="ECO:0007669"/>
    <property type="project" value="UniProtKB-KW"/>
</dbReference>
<dbReference type="SUPFAM" id="SSF63999">
    <property type="entry name" value="Thiamin pyrophosphokinase, catalytic domain"/>
    <property type="match status" value="1"/>
</dbReference>
<protein>
    <recommendedName>
        <fullName evidence="5">Thiamine diphosphokinase</fullName>
        <ecNumber evidence="5">2.7.6.2</ecNumber>
    </recommendedName>
</protein>
<dbReference type="SMART" id="SM00983">
    <property type="entry name" value="TPK_B1_binding"/>
    <property type="match status" value="1"/>
</dbReference>
<dbReference type="GO" id="GO:0009229">
    <property type="term" value="P:thiamine diphosphate biosynthetic process"/>
    <property type="evidence" value="ECO:0007669"/>
    <property type="project" value="InterPro"/>
</dbReference>
<sequence>MQIEKDNVFEGEVLLFINGLPPKEFPDVSNFERIYCTDGAYSYLKRAGIKPNIVSGDFDSLKLDEVDEDVTKVYTPNQDLTDFEKAIFLIKNDGYSNIVVFGGSGMEQDHFLGNIHSLAKYKNELSIRCFDDYGVYFFCENTTTINGFNGKILSLIPFPEATKITSTGVKYPLEEEDLGLSKRIGTRNTITEDVVEITFTSGNLLVFIQFKK</sequence>
<dbReference type="PANTHER" id="PTHR41299:SF1">
    <property type="entry name" value="THIAMINE PYROPHOSPHOKINASE"/>
    <property type="match status" value="1"/>
</dbReference>
<dbReference type="InterPro" id="IPR036371">
    <property type="entry name" value="TPK_B1-bd_sf"/>
</dbReference>
<dbReference type="EMBL" id="BRVP01000005">
    <property type="protein sequence ID" value="GLB51948.1"/>
    <property type="molecule type" value="Genomic_DNA"/>
</dbReference>
<dbReference type="InterPro" id="IPR007371">
    <property type="entry name" value="TPK_catalytic"/>
</dbReference>
<dbReference type="CDD" id="cd07995">
    <property type="entry name" value="TPK"/>
    <property type="match status" value="1"/>
</dbReference>
<dbReference type="GO" id="GO:0016301">
    <property type="term" value="F:kinase activity"/>
    <property type="evidence" value="ECO:0007669"/>
    <property type="project" value="UniProtKB-KW"/>
</dbReference>
<evidence type="ECO:0000256" key="4">
    <source>
        <dbReference type="ARBA" id="ARBA00022840"/>
    </source>
</evidence>
<dbReference type="Pfam" id="PF04265">
    <property type="entry name" value="TPK_B1_binding"/>
    <property type="match status" value="1"/>
</dbReference>
<gene>
    <name evidence="7" type="primary">thiN</name>
    <name evidence="7" type="ORF">NBRC110019_09870</name>
</gene>
<organism evidence="7 8">
    <name type="scientific">Neptunitalea chrysea</name>
    <dbReference type="NCBI Taxonomy" id="1647581"/>
    <lineage>
        <taxon>Bacteria</taxon>
        <taxon>Pseudomonadati</taxon>
        <taxon>Bacteroidota</taxon>
        <taxon>Flavobacteriia</taxon>
        <taxon>Flavobacteriales</taxon>
        <taxon>Flavobacteriaceae</taxon>
        <taxon>Neptunitalea</taxon>
    </lineage>
</organism>
<dbReference type="AlphaFoldDB" id="A0A9W6B3L4"/>
<evidence type="ECO:0000256" key="5">
    <source>
        <dbReference type="NCBIfam" id="TIGR01378"/>
    </source>
</evidence>
<evidence type="ECO:0000313" key="8">
    <source>
        <dbReference type="Proteomes" id="UP001143545"/>
    </source>
</evidence>
<dbReference type="RefSeq" id="WP_281752996.1">
    <property type="nucleotide sequence ID" value="NZ_BRVP01000005.1"/>
</dbReference>
<dbReference type="InterPro" id="IPR053149">
    <property type="entry name" value="TPK"/>
</dbReference>
<dbReference type="GO" id="GO:0004788">
    <property type="term" value="F:thiamine diphosphokinase activity"/>
    <property type="evidence" value="ECO:0007669"/>
    <property type="project" value="UniProtKB-UniRule"/>
</dbReference>
<keyword evidence="1" id="KW-0808">Transferase</keyword>
<keyword evidence="2" id="KW-0547">Nucleotide-binding</keyword>
<evidence type="ECO:0000259" key="6">
    <source>
        <dbReference type="SMART" id="SM00983"/>
    </source>
</evidence>
<dbReference type="Proteomes" id="UP001143545">
    <property type="component" value="Unassembled WGS sequence"/>
</dbReference>
<evidence type="ECO:0000313" key="7">
    <source>
        <dbReference type="EMBL" id="GLB51948.1"/>
    </source>
</evidence>
<dbReference type="InterPro" id="IPR036759">
    <property type="entry name" value="TPK_catalytic_sf"/>
</dbReference>
<dbReference type="InterPro" id="IPR006282">
    <property type="entry name" value="Thi_PPkinase"/>
</dbReference>
<feature type="domain" description="Thiamin pyrophosphokinase thiamin-binding" evidence="6">
    <location>
        <begin position="134"/>
        <end position="205"/>
    </location>
</feature>
<keyword evidence="8" id="KW-1185">Reference proteome</keyword>
<keyword evidence="4" id="KW-0067">ATP-binding</keyword>
<proteinExistence type="predicted"/>
<dbReference type="SUPFAM" id="SSF63862">
    <property type="entry name" value="Thiamin pyrophosphokinase, substrate-binding domain"/>
    <property type="match status" value="1"/>
</dbReference>
<reference evidence="7" key="1">
    <citation type="submission" date="2022-07" db="EMBL/GenBank/DDBJ databases">
        <title>Taxonomy of Novel Oxalotrophic and Methylotrophic Bacteria.</title>
        <authorList>
            <person name="Sahin N."/>
            <person name="Tani A."/>
        </authorList>
    </citation>
    <scope>NUCLEOTIDE SEQUENCE</scope>
    <source>
        <strain evidence="7">AM327</strain>
    </source>
</reference>
<evidence type="ECO:0000256" key="1">
    <source>
        <dbReference type="ARBA" id="ARBA00022679"/>
    </source>
</evidence>
<dbReference type="InterPro" id="IPR007373">
    <property type="entry name" value="Thiamin_PyroPKinase_B1-bd"/>
</dbReference>